<gene>
    <name evidence="2" type="ORF">POL25_28470</name>
</gene>
<reference evidence="2 3" key="1">
    <citation type="submission" date="2022-11" db="EMBL/GenBank/DDBJ databases">
        <title>Minimal conservation of predation-associated metabolite biosynthetic gene clusters underscores biosynthetic potential of Myxococcota including descriptions for ten novel species: Archangium lansinium sp. nov., Myxococcus landrumus sp. nov., Nannocystis bai.</title>
        <authorList>
            <person name="Ahearne A."/>
            <person name="Stevens C."/>
            <person name="Dowd S."/>
        </authorList>
    </citation>
    <scope>NUCLEOTIDE SEQUENCE [LARGE SCALE GENOMIC DNA]</scope>
    <source>
        <strain evidence="2 3">BB15-2</strain>
    </source>
</reference>
<evidence type="ECO:0000313" key="2">
    <source>
        <dbReference type="EMBL" id="MDC0720873.1"/>
    </source>
</evidence>
<dbReference type="Proteomes" id="UP001221686">
    <property type="component" value="Unassembled WGS sequence"/>
</dbReference>
<dbReference type="RefSeq" id="WP_272089382.1">
    <property type="nucleotide sequence ID" value="NZ_JAQNDL010000003.1"/>
</dbReference>
<feature type="compositionally biased region" description="Low complexity" evidence="1">
    <location>
        <begin position="7"/>
        <end position="18"/>
    </location>
</feature>
<protein>
    <submittedName>
        <fullName evidence="2">Uncharacterized protein</fullName>
    </submittedName>
</protein>
<name>A0ABT5E7J6_9BACT</name>
<comment type="caution">
    <text evidence="2">The sequence shown here is derived from an EMBL/GenBank/DDBJ whole genome shotgun (WGS) entry which is preliminary data.</text>
</comment>
<feature type="region of interest" description="Disordered" evidence="1">
    <location>
        <begin position="1"/>
        <end position="31"/>
    </location>
</feature>
<dbReference type="EMBL" id="JAQNDL010000003">
    <property type="protein sequence ID" value="MDC0720873.1"/>
    <property type="molecule type" value="Genomic_DNA"/>
</dbReference>
<evidence type="ECO:0000256" key="1">
    <source>
        <dbReference type="SAM" id="MobiDB-lite"/>
    </source>
</evidence>
<keyword evidence="3" id="KW-1185">Reference proteome</keyword>
<accession>A0ABT5E7J6</accession>
<sequence>MTPDPPANLTAPATTAPATPDPLAPPANVATPDPLPATPLVPLGVYAAALDPETRTWAVDIINFEGIDTGPLDRRLAALGDREDSPFIEPFAPGDAGLPVGFAHGEPWTLVTLAGAEQRSAAGFGASVPGGSASLHFKVDLGPAQPRAKGWAIALRGHAATTAKLVAPKPLAPAALAPGALGRIVEALLPKLDEDLRPHVRKTMIAEKHVKLFPGRFPGGRSHVAFVHAMAKSGEDDFEVSGVLFTRTDGAVEFFAVADVLGAATFFALVDIDGDGLDEVLYEDQYHEGWYLQMIHWNGGKPESRTLMGDGV</sequence>
<organism evidence="2 3">
    <name type="scientific">Nannocystis bainbridge</name>
    <dbReference type="NCBI Taxonomy" id="2995303"/>
    <lineage>
        <taxon>Bacteria</taxon>
        <taxon>Pseudomonadati</taxon>
        <taxon>Myxococcota</taxon>
        <taxon>Polyangia</taxon>
        <taxon>Nannocystales</taxon>
        <taxon>Nannocystaceae</taxon>
        <taxon>Nannocystis</taxon>
    </lineage>
</organism>
<evidence type="ECO:0000313" key="3">
    <source>
        <dbReference type="Proteomes" id="UP001221686"/>
    </source>
</evidence>
<proteinExistence type="predicted"/>